<evidence type="ECO:0000256" key="1">
    <source>
        <dbReference type="ARBA" id="ARBA00004429"/>
    </source>
</evidence>
<dbReference type="InterPro" id="IPR000515">
    <property type="entry name" value="MetI-like"/>
</dbReference>
<evidence type="ECO:0000313" key="11">
    <source>
        <dbReference type="EMBL" id="PZQ84320.1"/>
    </source>
</evidence>
<organism evidence="11 12">
    <name type="scientific">Ancylobacter novellus</name>
    <name type="common">Thiobacillus novellus</name>
    <dbReference type="NCBI Taxonomy" id="921"/>
    <lineage>
        <taxon>Bacteria</taxon>
        <taxon>Pseudomonadati</taxon>
        <taxon>Pseudomonadota</taxon>
        <taxon>Alphaproteobacteria</taxon>
        <taxon>Hyphomicrobiales</taxon>
        <taxon>Xanthobacteraceae</taxon>
        <taxon>Ancylobacter</taxon>
    </lineage>
</organism>
<dbReference type="PANTHER" id="PTHR30614:SF0">
    <property type="entry name" value="L-CYSTINE TRANSPORT SYSTEM PERMEASE PROTEIN TCYL"/>
    <property type="match status" value="1"/>
</dbReference>
<name>A0A2W5TDC2_ANCNO</name>
<feature type="domain" description="ABC transmembrane type-1" evidence="10">
    <location>
        <begin position="14"/>
        <end position="206"/>
    </location>
</feature>
<dbReference type="GO" id="GO:0022857">
    <property type="term" value="F:transmembrane transporter activity"/>
    <property type="evidence" value="ECO:0007669"/>
    <property type="project" value="InterPro"/>
</dbReference>
<dbReference type="InterPro" id="IPR043429">
    <property type="entry name" value="ArtM/GltK/GlnP/TcyL/YhdX-like"/>
</dbReference>
<keyword evidence="6" id="KW-0029">Amino-acid transport</keyword>
<dbReference type="SUPFAM" id="SSF161098">
    <property type="entry name" value="MetI-like"/>
    <property type="match status" value="1"/>
</dbReference>
<dbReference type="NCBIfam" id="TIGR01726">
    <property type="entry name" value="HEQRo_perm_3TM"/>
    <property type="match status" value="1"/>
</dbReference>
<dbReference type="GO" id="GO:0006865">
    <property type="term" value="P:amino acid transport"/>
    <property type="evidence" value="ECO:0007669"/>
    <property type="project" value="UniProtKB-KW"/>
</dbReference>
<evidence type="ECO:0000256" key="3">
    <source>
        <dbReference type="ARBA" id="ARBA00022448"/>
    </source>
</evidence>
<dbReference type="CDD" id="cd06261">
    <property type="entry name" value="TM_PBP2"/>
    <property type="match status" value="1"/>
</dbReference>
<dbReference type="AlphaFoldDB" id="A0A2W5TDC2"/>
<comment type="similarity">
    <text evidence="2">Belongs to the binding-protein-dependent transport system permease family. HisMQ subfamily.</text>
</comment>
<evidence type="ECO:0000256" key="6">
    <source>
        <dbReference type="ARBA" id="ARBA00022970"/>
    </source>
</evidence>
<keyword evidence="3 9" id="KW-0813">Transport</keyword>
<dbReference type="GO" id="GO:0043190">
    <property type="term" value="C:ATP-binding cassette (ABC) transporter complex"/>
    <property type="evidence" value="ECO:0007669"/>
    <property type="project" value="InterPro"/>
</dbReference>
<evidence type="ECO:0000256" key="8">
    <source>
        <dbReference type="ARBA" id="ARBA00023136"/>
    </source>
</evidence>
<keyword evidence="8 9" id="KW-0472">Membrane</keyword>
<dbReference type="Pfam" id="PF00528">
    <property type="entry name" value="BPD_transp_1"/>
    <property type="match status" value="1"/>
</dbReference>
<evidence type="ECO:0000313" key="12">
    <source>
        <dbReference type="Proteomes" id="UP000248887"/>
    </source>
</evidence>
<accession>A0A2W5TDC2</accession>
<feature type="transmembrane region" description="Helical" evidence="9">
    <location>
        <begin position="20"/>
        <end position="44"/>
    </location>
</feature>
<sequence length="219" mass="23387">MFNTEIIVKSLPMLLQASVWTVVYSLTSVAIGFCIGTLMCAAGLSASRLGRGISAFYVSFFRGVPLLVQLLISYYCLPLIGLNVPSSVAAVGTLALCTGAYIAEILRGGFLGIPPGLIEAARMVGLSRAQILTRIEVPMAVRFTLPALVNETTMMVKASSLISVVGVLELTRLAQNIATSTFQPLEIYLTAGAIYFVINAVITSFGTLVEGRFKVERAR</sequence>
<comment type="subcellular location">
    <subcellularLocation>
        <location evidence="1">Cell inner membrane</location>
        <topology evidence="1">Multi-pass membrane protein</topology>
    </subcellularLocation>
    <subcellularLocation>
        <location evidence="9">Cell membrane</location>
        <topology evidence="9">Multi-pass membrane protein</topology>
    </subcellularLocation>
</comment>
<protein>
    <submittedName>
        <fullName evidence="11">Amino acid ABC transporter</fullName>
    </submittedName>
</protein>
<evidence type="ECO:0000256" key="5">
    <source>
        <dbReference type="ARBA" id="ARBA00022692"/>
    </source>
</evidence>
<dbReference type="EMBL" id="QFQD01000011">
    <property type="protein sequence ID" value="PZQ84320.1"/>
    <property type="molecule type" value="Genomic_DNA"/>
</dbReference>
<evidence type="ECO:0000256" key="7">
    <source>
        <dbReference type="ARBA" id="ARBA00022989"/>
    </source>
</evidence>
<comment type="caution">
    <text evidence="11">The sequence shown here is derived from an EMBL/GenBank/DDBJ whole genome shotgun (WGS) entry which is preliminary data.</text>
</comment>
<dbReference type="Proteomes" id="UP000248887">
    <property type="component" value="Unassembled WGS sequence"/>
</dbReference>
<dbReference type="InterPro" id="IPR010065">
    <property type="entry name" value="AA_ABC_transptr_permease_3TM"/>
</dbReference>
<keyword evidence="7 9" id="KW-1133">Transmembrane helix</keyword>
<feature type="transmembrane region" description="Helical" evidence="9">
    <location>
        <begin position="87"/>
        <end position="106"/>
    </location>
</feature>
<dbReference type="PANTHER" id="PTHR30614">
    <property type="entry name" value="MEMBRANE COMPONENT OF AMINO ACID ABC TRANSPORTER"/>
    <property type="match status" value="1"/>
</dbReference>
<evidence type="ECO:0000256" key="4">
    <source>
        <dbReference type="ARBA" id="ARBA00022475"/>
    </source>
</evidence>
<keyword evidence="5 9" id="KW-0812">Transmembrane</keyword>
<dbReference type="InterPro" id="IPR035906">
    <property type="entry name" value="MetI-like_sf"/>
</dbReference>
<keyword evidence="4" id="KW-1003">Cell membrane</keyword>
<dbReference type="Gene3D" id="1.10.3720.10">
    <property type="entry name" value="MetI-like"/>
    <property type="match status" value="1"/>
</dbReference>
<proteinExistence type="inferred from homology"/>
<evidence type="ECO:0000256" key="2">
    <source>
        <dbReference type="ARBA" id="ARBA00010072"/>
    </source>
</evidence>
<gene>
    <name evidence="11" type="ORF">DI549_05140</name>
</gene>
<feature type="transmembrane region" description="Helical" evidence="9">
    <location>
        <begin position="187"/>
        <end position="209"/>
    </location>
</feature>
<reference evidence="11 12" key="1">
    <citation type="submission" date="2017-08" db="EMBL/GenBank/DDBJ databases">
        <title>Infants hospitalized years apart are colonized by the same room-sourced microbial strains.</title>
        <authorList>
            <person name="Brooks B."/>
            <person name="Olm M.R."/>
            <person name="Firek B.A."/>
            <person name="Baker R."/>
            <person name="Thomas B.C."/>
            <person name="Morowitz M.J."/>
            <person name="Banfield J.F."/>
        </authorList>
    </citation>
    <scope>NUCLEOTIDE SEQUENCE [LARGE SCALE GENOMIC DNA]</scope>
    <source>
        <strain evidence="11">S2_005_001_R2_27</strain>
    </source>
</reference>
<dbReference type="PROSITE" id="PS50928">
    <property type="entry name" value="ABC_TM1"/>
    <property type="match status" value="1"/>
</dbReference>
<evidence type="ECO:0000259" key="10">
    <source>
        <dbReference type="PROSITE" id="PS50928"/>
    </source>
</evidence>
<feature type="transmembrane region" description="Helical" evidence="9">
    <location>
        <begin position="56"/>
        <end position="75"/>
    </location>
</feature>
<evidence type="ECO:0000256" key="9">
    <source>
        <dbReference type="RuleBase" id="RU363032"/>
    </source>
</evidence>